<dbReference type="eggNOG" id="ENOG502SRY2">
    <property type="taxonomic scope" value="Eukaryota"/>
</dbReference>
<reference evidence="4 5" key="1">
    <citation type="submission" date="2012-10" db="EMBL/GenBank/DDBJ databases">
        <title>Genome sequencing and analysis of entomopathogenic fungi Beauveria bassiana D1-5.</title>
        <authorList>
            <person name="Li Q."/>
            <person name="Wang L."/>
            <person name="Zhang Z."/>
            <person name="Wang Q."/>
            <person name="Ren J."/>
            <person name="Wang M."/>
            <person name="Xu W."/>
            <person name="Wang J."/>
            <person name="Lu Y."/>
            <person name="Du Q."/>
            <person name="Sun Z."/>
        </authorList>
    </citation>
    <scope>NUCLEOTIDE SEQUENCE [LARGE SCALE GENOMIC DNA]</scope>
    <source>
        <strain evidence="4 5">D1-5</strain>
    </source>
</reference>
<evidence type="ECO:0000313" key="5">
    <source>
        <dbReference type="Proteomes" id="UP000030106"/>
    </source>
</evidence>
<proteinExistence type="predicted"/>
<dbReference type="AlphaFoldDB" id="A0A0A2VCJ0"/>
<dbReference type="CDD" id="cd02440">
    <property type="entry name" value="AdoMet_MTases"/>
    <property type="match status" value="1"/>
</dbReference>
<dbReference type="OrthoDB" id="3647at2759"/>
<evidence type="ECO:0000256" key="1">
    <source>
        <dbReference type="ARBA" id="ARBA00022603"/>
    </source>
</evidence>
<dbReference type="InterPro" id="IPR029063">
    <property type="entry name" value="SAM-dependent_MTases_sf"/>
</dbReference>
<gene>
    <name evidence="4" type="ORF">BBAD15_g9515</name>
</gene>
<dbReference type="Proteomes" id="UP000030106">
    <property type="component" value="Unassembled WGS sequence"/>
</dbReference>
<protein>
    <recommendedName>
        <fullName evidence="3">Methyltransferase domain-containing protein</fullName>
    </recommendedName>
</protein>
<evidence type="ECO:0000259" key="3">
    <source>
        <dbReference type="Pfam" id="PF13649"/>
    </source>
</evidence>
<dbReference type="GO" id="GO:0008168">
    <property type="term" value="F:methyltransferase activity"/>
    <property type="evidence" value="ECO:0007669"/>
    <property type="project" value="UniProtKB-KW"/>
</dbReference>
<organism evidence="4 5">
    <name type="scientific">Beauveria bassiana D1-5</name>
    <dbReference type="NCBI Taxonomy" id="1245745"/>
    <lineage>
        <taxon>Eukaryota</taxon>
        <taxon>Fungi</taxon>
        <taxon>Dikarya</taxon>
        <taxon>Ascomycota</taxon>
        <taxon>Pezizomycotina</taxon>
        <taxon>Sordariomycetes</taxon>
        <taxon>Hypocreomycetidae</taxon>
        <taxon>Hypocreales</taxon>
        <taxon>Cordycipitaceae</taxon>
        <taxon>Beauveria</taxon>
    </lineage>
</organism>
<keyword evidence="2" id="KW-0808">Transferase</keyword>
<dbReference type="Gene3D" id="3.40.50.150">
    <property type="entry name" value="Vaccinia Virus protein VP39"/>
    <property type="match status" value="1"/>
</dbReference>
<evidence type="ECO:0000256" key="2">
    <source>
        <dbReference type="ARBA" id="ARBA00022679"/>
    </source>
</evidence>
<dbReference type="PANTHER" id="PTHR43861:SF1">
    <property type="entry name" value="TRANS-ACONITATE 2-METHYLTRANSFERASE"/>
    <property type="match status" value="1"/>
</dbReference>
<dbReference type="SUPFAM" id="SSF53335">
    <property type="entry name" value="S-adenosyl-L-methionine-dependent methyltransferases"/>
    <property type="match status" value="1"/>
</dbReference>
<dbReference type="Pfam" id="PF13649">
    <property type="entry name" value="Methyltransf_25"/>
    <property type="match status" value="1"/>
</dbReference>
<comment type="caution">
    <text evidence="4">The sequence shown here is derived from an EMBL/GenBank/DDBJ whole genome shotgun (WGS) entry which is preliminary data.</text>
</comment>
<feature type="domain" description="Methyltransferase" evidence="3">
    <location>
        <begin position="42"/>
        <end position="145"/>
    </location>
</feature>
<name>A0A0A2VCJ0_BEABA</name>
<dbReference type="GO" id="GO:0032259">
    <property type="term" value="P:methylation"/>
    <property type="evidence" value="ECO:0007669"/>
    <property type="project" value="UniProtKB-KW"/>
</dbReference>
<sequence length="266" mass="30136">MTQYDSISKEYNEVFDSLGYREMEVANVRAAFKPILRHDLHIIEFACGAGFYTDKLLSWGAGSVTGMDISKRMIELARLRLKSTPYDNLARFVVSDGTVPRSFSAGGELEAYDIAFAAWFLNYSATAAELTAMFTSVAINLKPTGVFIGVVPHPTEDLETRAKAFATAPPNRLYPRNEYTSELESGDGWGLRVHLDDPGINFMTYHLRSSVYQHAARAAGLKGKIEWRRETLLSDEKWRAKWRLSDDEWAVREQNPHMGILMIWKN</sequence>
<keyword evidence="1" id="KW-0489">Methyltransferase</keyword>
<dbReference type="STRING" id="1245745.A0A0A2VCJ0"/>
<dbReference type="InterPro" id="IPR041698">
    <property type="entry name" value="Methyltransf_25"/>
</dbReference>
<dbReference type="PANTHER" id="PTHR43861">
    <property type="entry name" value="TRANS-ACONITATE 2-METHYLTRANSFERASE-RELATED"/>
    <property type="match status" value="1"/>
</dbReference>
<dbReference type="EMBL" id="ANFO01000964">
    <property type="protein sequence ID" value="KGQ05248.1"/>
    <property type="molecule type" value="Genomic_DNA"/>
</dbReference>
<dbReference type="HOGENOM" id="CLU_049749_3_1_1"/>
<evidence type="ECO:0000313" key="4">
    <source>
        <dbReference type="EMBL" id="KGQ05248.1"/>
    </source>
</evidence>
<accession>A0A0A2VCJ0</accession>